<proteinExistence type="predicted"/>
<evidence type="ECO:0000313" key="1">
    <source>
        <dbReference type="EMBL" id="CAJ1932909.1"/>
    </source>
</evidence>
<keyword evidence="2" id="KW-1185">Reference proteome</keyword>
<dbReference type="Proteomes" id="UP001189624">
    <property type="component" value="Chromosome 2"/>
</dbReference>
<accession>A0AA86VEY9</accession>
<sequence length="66" mass="7754">EAVDKICNIDLMLLRISYVSPTVFVFTETHFQANEIIWRFNAKESLEQQKQSTMNKVMKFNDLKNG</sequence>
<dbReference type="Gramene" id="rna-AYBTSS11_LOCUS6055">
    <property type="protein sequence ID" value="CAJ1932909.1"/>
    <property type="gene ID" value="gene-AYBTSS11_LOCUS6055"/>
</dbReference>
<gene>
    <name evidence="1" type="ORF">AYBTSS11_LOCUS6055</name>
</gene>
<name>A0AA86VEY9_9FABA</name>
<reference evidence="1" key="1">
    <citation type="submission" date="2023-10" db="EMBL/GenBank/DDBJ databases">
        <authorList>
            <person name="Domelevo Entfellner J.-B."/>
        </authorList>
    </citation>
    <scope>NUCLEOTIDE SEQUENCE</scope>
</reference>
<protein>
    <submittedName>
        <fullName evidence="1">Uncharacterized protein</fullName>
    </submittedName>
</protein>
<dbReference type="EMBL" id="OY731399">
    <property type="protein sequence ID" value="CAJ1932909.1"/>
    <property type="molecule type" value="Genomic_DNA"/>
</dbReference>
<dbReference type="AlphaFoldDB" id="A0AA86VEY9"/>
<feature type="non-terminal residue" evidence="1">
    <location>
        <position position="1"/>
    </location>
</feature>
<evidence type="ECO:0000313" key="2">
    <source>
        <dbReference type="Proteomes" id="UP001189624"/>
    </source>
</evidence>
<organism evidence="1 2">
    <name type="scientific">Sphenostylis stenocarpa</name>
    <dbReference type="NCBI Taxonomy" id="92480"/>
    <lineage>
        <taxon>Eukaryota</taxon>
        <taxon>Viridiplantae</taxon>
        <taxon>Streptophyta</taxon>
        <taxon>Embryophyta</taxon>
        <taxon>Tracheophyta</taxon>
        <taxon>Spermatophyta</taxon>
        <taxon>Magnoliopsida</taxon>
        <taxon>eudicotyledons</taxon>
        <taxon>Gunneridae</taxon>
        <taxon>Pentapetalae</taxon>
        <taxon>rosids</taxon>
        <taxon>fabids</taxon>
        <taxon>Fabales</taxon>
        <taxon>Fabaceae</taxon>
        <taxon>Papilionoideae</taxon>
        <taxon>50 kb inversion clade</taxon>
        <taxon>NPAAA clade</taxon>
        <taxon>indigoferoid/millettioid clade</taxon>
        <taxon>Phaseoleae</taxon>
        <taxon>Sphenostylis</taxon>
    </lineage>
</organism>